<dbReference type="InterPro" id="IPR050624">
    <property type="entry name" value="HTH-type_Tx_Regulator"/>
</dbReference>
<dbReference type="OrthoDB" id="9810250at2"/>
<comment type="caution">
    <text evidence="4">The sequence shown here is derived from an EMBL/GenBank/DDBJ whole genome shotgun (WGS) entry which is preliminary data.</text>
</comment>
<keyword evidence="1 2" id="KW-0238">DNA-binding</keyword>
<dbReference type="InterPro" id="IPR039532">
    <property type="entry name" value="TetR_C_Firmicutes"/>
</dbReference>
<organism evidence="4 5">
    <name type="scientific">Paenibacillus pectinilyticus</name>
    <dbReference type="NCBI Taxonomy" id="512399"/>
    <lineage>
        <taxon>Bacteria</taxon>
        <taxon>Bacillati</taxon>
        <taxon>Bacillota</taxon>
        <taxon>Bacilli</taxon>
        <taxon>Bacillales</taxon>
        <taxon>Paenibacillaceae</taxon>
        <taxon>Paenibacillus</taxon>
    </lineage>
</organism>
<evidence type="ECO:0000313" key="5">
    <source>
        <dbReference type="Proteomes" id="UP000093309"/>
    </source>
</evidence>
<dbReference type="PANTHER" id="PTHR43479">
    <property type="entry name" value="ACREF/ENVCD OPERON REPRESSOR-RELATED"/>
    <property type="match status" value="1"/>
</dbReference>
<evidence type="ECO:0000259" key="3">
    <source>
        <dbReference type="PROSITE" id="PS50977"/>
    </source>
</evidence>
<name>A0A1C1A860_9BACL</name>
<dbReference type="InterPro" id="IPR001647">
    <property type="entry name" value="HTH_TetR"/>
</dbReference>
<evidence type="ECO:0000313" key="4">
    <source>
        <dbReference type="EMBL" id="OCT16792.1"/>
    </source>
</evidence>
<feature type="DNA-binding region" description="H-T-H motif" evidence="2">
    <location>
        <begin position="36"/>
        <end position="55"/>
    </location>
</feature>
<dbReference type="PANTHER" id="PTHR43479:SF23">
    <property type="entry name" value="HTH TETR-TYPE DOMAIN-CONTAINING PROTEIN"/>
    <property type="match status" value="1"/>
</dbReference>
<dbReference type="PROSITE" id="PS50977">
    <property type="entry name" value="HTH_TETR_2"/>
    <property type="match status" value="1"/>
</dbReference>
<dbReference type="Proteomes" id="UP000093309">
    <property type="component" value="Unassembled WGS sequence"/>
</dbReference>
<protein>
    <recommendedName>
        <fullName evidence="3">HTH tetR-type domain-containing protein</fullName>
    </recommendedName>
</protein>
<dbReference type="AlphaFoldDB" id="A0A1C1A860"/>
<dbReference type="STRING" id="512399.A8709_08620"/>
<gene>
    <name evidence="4" type="ORF">A8709_08620</name>
</gene>
<accession>A0A1C1A860</accession>
<proteinExistence type="predicted"/>
<feature type="domain" description="HTH tetR-type" evidence="3">
    <location>
        <begin position="13"/>
        <end position="73"/>
    </location>
</feature>
<sequence>MTEKSQRLDLRIIRTRQLIENAFIDLLQEIELEKITVYKLAERATINRVTFYLHYRDIPDMIDKMAEEMSKNIKNILKAEIPEFTHSRGYRLVKLLEHLAENSKFYTVLLASNQIPVFTKHFINVMLEDITEKIGNQSANPIDSEFGVPADILLWYSASAFIGAITSWLRSDMSYTPKFLAKKLLILAPFASYDEVKTEPKS</sequence>
<dbReference type="GO" id="GO:0003677">
    <property type="term" value="F:DNA binding"/>
    <property type="evidence" value="ECO:0007669"/>
    <property type="project" value="UniProtKB-UniRule"/>
</dbReference>
<keyword evidence="5" id="KW-1185">Reference proteome</keyword>
<dbReference type="InterPro" id="IPR009057">
    <property type="entry name" value="Homeodomain-like_sf"/>
</dbReference>
<dbReference type="Gene3D" id="1.10.357.10">
    <property type="entry name" value="Tetracycline Repressor, domain 2"/>
    <property type="match status" value="1"/>
</dbReference>
<dbReference type="SUPFAM" id="SSF46689">
    <property type="entry name" value="Homeodomain-like"/>
    <property type="match status" value="1"/>
</dbReference>
<reference evidence="5" key="1">
    <citation type="submission" date="2016-05" db="EMBL/GenBank/DDBJ databases">
        <title>Paenibacillus oryzae. sp. nov., isolated from the rice root.</title>
        <authorList>
            <person name="Zhang J."/>
            <person name="Zhang X."/>
        </authorList>
    </citation>
    <scope>NUCLEOTIDE SEQUENCE [LARGE SCALE GENOMIC DNA]</scope>
    <source>
        <strain evidence="5">KCTC13222</strain>
    </source>
</reference>
<evidence type="ECO:0000256" key="2">
    <source>
        <dbReference type="PROSITE-ProRule" id="PRU00335"/>
    </source>
</evidence>
<dbReference type="EMBL" id="LYPC01000010">
    <property type="protein sequence ID" value="OCT16792.1"/>
    <property type="molecule type" value="Genomic_DNA"/>
</dbReference>
<dbReference type="Pfam" id="PF14278">
    <property type="entry name" value="TetR_C_8"/>
    <property type="match status" value="1"/>
</dbReference>
<evidence type="ECO:0000256" key="1">
    <source>
        <dbReference type="ARBA" id="ARBA00023125"/>
    </source>
</evidence>